<comment type="similarity">
    <text evidence="2">Belongs to the GLE1 family.</text>
</comment>
<dbReference type="AlphaFoldDB" id="A0A0C9Y5B0"/>
<evidence type="ECO:0000256" key="8">
    <source>
        <dbReference type="ARBA" id="ARBA00023242"/>
    </source>
</evidence>
<feature type="region of interest" description="Disordered" evidence="11">
    <location>
        <begin position="223"/>
        <end position="281"/>
    </location>
</feature>
<evidence type="ECO:0000256" key="1">
    <source>
        <dbReference type="ARBA" id="ARBA00004567"/>
    </source>
</evidence>
<dbReference type="EMBL" id="KN838582">
    <property type="protein sequence ID" value="KIK03253.1"/>
    <property type="molecule type" value="Genomic_DNA"/>
</dbReference>
<evidence type="ECO:0000256" key="5">
    <source>
        <dbReference type="ARBA" id="ARBA00022927"/>
    </source>
</evidence>
<keyword evidence="7" id="KW-0906">Nuclear pore complex</keyword>
<keyword evidence="3" id="KW-0813">Transport</keyword>
<dbReference type="GO" id="GO:0000822">
    <property type="term" value="F:inositol hexakisphosphate binding"/>
    <property type="evidence" value="ECO:0007669"/>
    <property type="project" value="TreeGrafter"/>
</dbReference>
<keyword evidence="8" id="KW-0539">Nucleus</keyword>
<feature type="compositionally biased region" description="Acidic residues" evidence="11">
    <location>
        <begin position="28"/>
        <end position="47"/>
    </location>
</feature>
<evidence type="ECO:0000256" key="11">
    <source>
        <dbReference type="SAM" id="MobiDB-lite"/>
    </source>
</evidence>
<dbReference type="GO" id="GO:0015031">
    <property type="term" value="P:protein transport"/>
    <property type="evidence" value="ECO:0007669"/>
    <property type="project" value="UniProtKB-KW"/>
</dbReference>
<evidence type="ECO:0000256" key="7">
    <source>
        <dbReference type="ARBA" id="ARBA00023132"/>
    </source>
</evidence>
<sequence length="582" mass="66931">MRFSAPRSLSPSPVRGKRRNSCTFGLQEDSDEYDSYSESESETDTTEDTSSSSCSAYSSDEDPSLALRPKHVIRDPTEQRQIEDTVAAIRLRTRHYDPYEEWEKQTRKDAFRTARKEQAMSQTRLHDEQDRIRAAETKRIAAFHAQQLAEVQGKLNGLQLQQQAAETKLREDMKARDKLLWQRVESVIKMEEDKVKARLEKEKKAREEEERLAKEAELKRRLEEEKKKEEEERKRKEAEEAQRLADEQKKKEEEDERARIAEEKEKTERLNAEEEQRNTMGMATAEQDWHKARDNLIHLKGKAMKFVKSNPELKAEWGKGRRQITPKIGQLTNDEGAITRISNQLLEIIRPSNGQAHHPAVYAALLSSLAKAILLQAETEVTAEKRSAMPLAQVAFNLLDTLDHFPEIFFAKLVQRVGSWPIPAVVPAVDIDGKPWENRSKVMGYRKSENSDDLESPAEYGNRVSGIMRVYFHILKIPPRQQPLKPMFQLPRYWVWFARLIGERGLLETAIAPQLIYTALDVLGSDARDIWGYQWVKLLALVYEGVTASLEGGNFIGSEAPEGKAARVRVQLEIERIMTVRS</sequence>
<comment type="subcellular location">
    <subcellularLocation>
        <location evidence="1">Nucleus</location>
        <location evidence="1">Nuclear pore complex</location>
    </subcellularLocation>
</comment>
<feature type="region of interest" description="Disordered" evidence="11">
    <location>
        <begin position="1"/>
        <end position="79"/>
    </location>
</feature>
<feature type="compositionally biased region" description="Basic and acidic residues" evidence="11">
    <location>
        <begin position="223"/>
        <end position="277"/>
    </location>
</feature>
<keyword evidence="4" id="KW-0509">mRNA transport</keyword>
<evidence type="ECO:0000313" key="13">
    <source>
        <dbReference type="Proteomes" id="UP000054477"/>
    </source>
</evidence>
<dbReference type="Proteomes" id="UP000054477">
    <property type="component" value="Unassembled WGS sequence"/>
</dbReference>
<gene>
    <name evidence="12" type="ORF">K443DRAFT_676921</name>
</gene>
<evidence type="ECO:0000256" key="3">
    <source>
        <dbReference type="ARBA" id="ARBA00022448"/>
    </source>
</evidence>
<dbReference type="InterPro" id="IPR012476">
    <property type="entry name" value="GLE1"/>
</dbReference>
<evidence type="ECO:0000256" key="9">
    <source>
        <dbReference type="ARBA" id="ARBA00026227"/>
    </source>
</evidence>
<reference evidence="12 13" key="1">
    <citation type="submission" date="2014-04" db="EMBL/GenBank/DDBJ databases">
        <authorList>
            <consortium name="DOE Joint Genome Institute"/>
            <person name="Kuo A."/>
            <person name="Kohler A."/>
            <person name="Nagy L.G."/>
            <person name="Floudas D."/>
            <person name="Copeland A."/>
            <person name="Barry K.W."/>
            <person name="Cichocki N."/>
            <person name="Veneault-Fourrey C."/>
            <person name="LaButti K."/>
            <person name="Lindquist E.A."/>
            <person name="Lipzen A."/>
            <person name="Lundell T."/>
            <person name="Morin E."/>
            <person name="Murat C."/>
            <person name="Sun H."/>
            <person name="Tunlid A."/>
            <person name="Henrissat B."/>
            <person name="Grigoriev I.V."/>
            <person name="Hibbett D.S."/>
            <person name="Martin F."/>
            <person name="Nordberg H.P."/>
            <person name="Cantor M.N."/>
            <person name="Hua S.X."/>
        </authorList>
    </citation>
    <scope>NUCLEOTIDE SEQUENCE [LARGE SCALE GENOMIC DNA]</scope>
    <source>
        <strain evidence="12 13">LaAM-08-1</strain>
    </source>
</reference>
<keyword evidence="13" id="KW-1185">Reference proteome</keyword>
<dbReference type="GO" id="GO:0044614">
    <property type="term" value="C:nuclear pore cytoplasmic filaments"/>
    <property type="evidence" value="ECO:0007669"/>
    <property type="project" value="TreeGrafter"/>
</dbReference>
<evidence type="ECO:0000256" key="4">
    <source>
        <dbReference type="ARBA" id="ARBA00022816"/>
    </source>
</evidence>
<keyword evidence="6" id="KW-0811">Translocation</keyword>
<reference evidence="13" key="2">
    <citation type="submission" date="2015-01" db="EMBL/GenBank/DDBJ databases">
        <title>Evolutionary Origins and Diversification of the Mycorrhizal Mutualists.</title>
        <authorList>
            <consortium name="DOE Joint Genome Institute"/>
            <consortium name="Mycorrhizal Genomics Consortium"/>
            <person name="Kohler A."/>
            <person name="Kuo A."/>
            <person name="Nagy L.G."/>
            <person name="Floudas D."/>
            <person name="Copeland A."/>
            <person name="Barry K.W."/>
            <person name="Cichocki N."/>
            <person name="Veneault-Fourrey C."/>
            <person name="LaButti K."/>
            <person name="Lindquist E.A."/>
            <person name="Lipzen A."/>
            <person name="Lundell T."/>
            <person name="Morin E."/>
            <person name="Murat C."/>
            <person name="Riley R."/>
            <person name="Ohm R."/>
            <person name="Sun H."/>
            <person name="Tunlid A."/>
            <person name="Henrissat B."/>
            <person name="Grigoriev I.V."/>
            <person name="Hibbett D.S."/>
            <person name="Martin F."/>
        </authorList>
    </citation>
    <scope>NUCLEOTIDE SEQUENCE [LARGE SCALE GENOMIC DNA]</scope>
    <source>
        <strain evidence="13">LaAM-08-1</strain>
    </source>
</reference>
<dbReference type="STRING" id="1095629.A0A0C9Y5B0"/>
<dbReference type="GO" id="GO:0005737">
    <property type="term" value="C:cytoplasm"/>
    <property type="evidence" value="ECO:0007669"/>
    <property type="project" value="TreeGrafter"/>
</dbReference>
<dbReference type="PANTHER" id="PTHR12960:SF0">
    <property type="entry name" value="MRNA EXPORT FACTOR GLE1"/>
    <property type="match status" value="1"/>
</dbReference>
<dbReference type="Pfam" id="PF07817">
    <property type="entry name" value="GLE1"/>
    <property type="match status" value="1"/>
</dbReference>
<dbReference type="GO" id="GO:0031369">
    <property type="term" value="F:translation initiation factor binding"/>
    <property type="evidence" value="ECO:0007669"/>
    <property type="project" value="TreeGrafter"/>
</dbReference>
<dbReference type="Gene3D" id="1.25.40.510">
    <property type="entry name" value="GLE1-like"/>
    <property type="match status" value="1"/>
</dbReference>
<dbReference type="HOGENOM" id="CLU_020872_1_0_1"/>
<evidence type="ECO:0000256" key="6">
    <source>
        <dbReference type="ARBA" id="ARBA00023010"/>
    </source>
</evidence>
<protein>
    <recommendedName>
        <fullName evidence="9">mRNA export factor GLE1</fullName>
    </recommendedName>
    <alternativeName>
        <fullName evidence="10">Nucleoporin GLE1</fullName>
    </alternativeName>
</protein>
<name>A0A0C9Y5B0_9AGAR</name>
<evidence type="ECO:0000313" key="12">
    <source>
        <dbReference type="EMBL" id="KIK03253.1"/>
    </source>
</evidence>
<evidence type="ECO:0000256" key="2">
    <source>
        <dbReference type="ARBA" id="ARBA00011056"/>
    </source>
</evidence>
<dbReference type="InterPro" id="IPR038506">
    <property type="entry name" value="GLE1-like_sf"/>
</dbReference>
<evidence type="ECO:0000256" key="10">
    <source>
        <dbReference type="ARBA" id="ARBA00029983"/>
    </source>
</evidence>
<accession>A0A0C9Y5B0</accession>
<keyword evidence="5" id="KW-0653">Protein transport</keyword>
<feature type="compositionally biased region" description="Low complexity" evidence="11">
    <location>
        <begin position="48"/>
        <end position="58"/>
    </location>
</feature>
<dbReference type="OrthoDB" id="420884at2759"/>
<organism evidence="12 13">
    <name type="scientific">Laccaria amethystina LaAM-08-1</name>
    <dbReference type="NCBI Taxonomy" id="1095629"/>
    <lineage>
        <taxon>Eukaryota</taxon>
        <taxon>Fungi</taxon>
        <taxon>Dikarya</taxon>
        <taxon>Basidiomycota</taxon>
        <taxon>Agaricomycotina</taxon>
        <taxon>Agaricomycetes</taxon>
        <taxon>Agaricomycetidae</taxon>
        <taxon>Agaricales</taxon>
        <taxon>Agaricineae</taxon>
        <taxon>Hydnangiaceae</taxon>
        <taxon>Laccaria</taxon>
    </lineage>
</organism>
<dbReference type="GO" id="GO:0016973">
    <property type="term" value="P:poly(A)+ mRNA export from nucleus"/>
    <property type="evidence" value="ECO:0007669"/>
    <property type="project" value="InterPro"/>
</dbReference>
<proteinExistence type="inferred from homology"/>
<dbReference type="GO" id="GO:0005543">
    <property type="term" value="F:phospholipid binding"/>
    <property type="evidence" value="ECO:0007669"/>
    <property type="project" value="TreeGrafter"/>
</dbReference>
<dbReference type="PANTHER" id="PTHR12960">
    <property type="entry name" value="GLE-1-RELATED"/>
    <property type="match status" value="1"/>
</dbReference>